<evidence type="ECO:0000256" key="1">
    <source>
        <dbReference type="SAM" id="Phobius"/>
    </source>
</evidence>
<keyword evidence="3" id="KW-1185">Reference proteome</keyword>
<organism evidence="2 3">
    <name type="scientific">Flavobacterium nitrogenifigens</name>
    <dbReference type="NCBI Taxonomy" id="1617283"/>
    <lineage>
        <taxon>Bacteria</taxon>
        <taxon>Pseudomonadati</taxon>
        <taxon>Bacteroidota</taxon>
        <taxon>Flavobacteriia</taxon>
        <taxon>Flavobacteriales</taxon>
        <taxon>Flavobacteriaceae</taxon>
        <taxon>Flavobacterium</taxon>
    </lineage>
</organism>
<keyword evidence="1" id="KW-1133">Transmembrane helix</keyword>
<comment type="caution">
    <text evidence="2">The sequence shown here is derived from an EMBL/GenBank/DDBJ whole genome shotgun (WGS) entry which is preliminary data.</text>
</comment>
<keyword evidence="1" id="KW-0812">Transmembrane</keyword>
<reference evidence="2 3" key="1">
    <citation type="submission" date="2020-08" db="EMBL/GenBank/DDBJ databases">
        <title>Functional genomics of gut bacteria from endangered species of beetles.</title>
        <authorList>
            <person name="Carlos-Shanley C."/>
        </authorList>
    </citation>
    <scope>NUCLEOTIDE SEQUENCE [LARGE SCALE GENOMIC DNA]</scope>
    <source>
        <strain evidence="2 3">S00142</strain>
    </source>
</reference>
<protein>
    <submittedName>
        <fullName evidence="2">Uncharacterized protein</fullName>
    </submittedName>
</protein>
<dbReference type="Proteomes" id="UP000561681">
    <property type="component" value="Unassembled WGS sequence"/>
</dbReference>
<dbReference type="EMBL" id="JACHLD010000005">
    <property type="protein sequence ID" value="MBB4803362.1"/>
    <property type="molecule type" value="Genomic_DNA"/>
</dbReference>
<feature type="transmembrane region" description="Helical" evidence="1">
    <location>
        <begin position="112"/>
        <end position="136"/>
    </location>
</feature>
<dbReference type="AlphaFoldDB" id="A0A7W7IZF5"/>
<evidence type="ECO:0000313" key="3">
    <source>
        <dbReference type="Proteomes" id="UP000561681"/>
    </source>
</evidence>
<evidence type="ECO:0000313" key="2">
    <source>
        <dbReference type="EMBL" id="MBB4803362.1"/>
    </source>
</evidence>
<sequence length="159" mass="17897">MKIFPTNNYSFKLVGEPIESLERLKRRTLISESLSSKITDKSFIGIIGDNNFSIISSEIGRGAFCVLTGEIISKNGIVKIEINKPFQILSAILLCLPIAGFIFQLFSQDIHLFLLFLIVALGQILIIRFLFIGVAFKRFSKNSLNRLTDVLDIESLEKK</sequence>
<gene>
    <name evidence="2" type="ORF">HNP37_003437</name>
</gene>
<name>A0A7W7IZF5_9FLAO</name>
<proteinExistence type="predicted"/>
<dbReference type="RefSeq" id="WP_184164737.1">
    <property type="nucleotide sequence ID" value="NZ_JACHLD010000005.1"/>
</dbReference>
<feature type="transmembrane region" description="Helical" evidence="1">
    <location>
        <begin position="88"/>
        <end position="106"/>
    </location>
</feature>
<accession>A0A7W7IZF5</accession>
<keyword evidence="1" id="KW-0472">Membrane</keyword>